<dbReference type="Proteomes" id="UP000214746">
    <property type="component" value="Unassembled WGS sequence"/>
</dbReference>
<evidence type="ECO:0000256" key="4">
    <source>
        <dbReference type="ARBA" id="ARBA00023014"/>
    </source>
</evidence>
<sequence length="117" mass="13315">MTKHEAAAVGEIEAGKCKIVTIDGRSIGIYYDGRDYFAIRNVCPHEQAELCKGTFSGTTLASQPHEYIYGMDGEILVCPWHGWEFDVKTGKSLVDPERYRVKVYEVTVEDDRVWVHM</sequence>
<keyword evidence="2" id="KW-0479">Metal-binding</keyword>
<evidence type="ECO:0000259" key="5">
    <source>
        <dbReference type="PROSITE" id="PS51296"/>
    </source>
</evidence>
<evidence type="ECO:0000313" key="6">
    <source>
        <dbReference type="EMBL" id="PZE20263.1"/>
    </source>
</evidence>
<dbReference type="OrthoDB" id="9795104at2"/>
<name>A0A2W1NMS1_PAEXE</name>
<dbReference type="AlphaFoldDB" id="A0A2W1NMS1"/>
<gene>
    <name evidence="6" type="ORF">CBW46_014025</name>
</gene>
<dbReference type="GO" id="GO:0046872">
    <property type="term" value="F:metal ion binding"/>
    <property type="evidence" value="ECO:0007669"/>
    <property type="project" value="UniProtKB-KW"/>
</dbReference>
<protein>
    <submittedName>
        <fullName evidence="6">Rieske (2Fe-2S) protein</fullName>
    </submittedName>
</protein>
<evidence type="ECO:0000256" key="2">
    <source>
        <dbReference type="ARBA" id="ARBA00022723"/>
    </source>
</evidence>
<dbReference type="Pfam" id="PF00355">
    <property type="entry name" value="Rieske"/>
    <property type="match status" value="1"/>
</dbReference>
<keyword evidence="4" id="KW-0411">Iron-sulfur</keyword>
<organism evidence="6 7">
    <name type="scientific">Paenibacillus xerothermodurans</name>
    <dbReference type="NCBI Taxonomy" id="1977292"/>
    <lineage>
        <taxon>Bacteria</taxon>
        <taxon>Bacillati</taxon>
        <taxon>Bacillota</taxon>
        <taxon>Bacilli</taxon>
        <taxon>Bacillales</taxon>
        <taxon>Paenibacillaceae</taxon>
        <taxon>Paenibacillus</taxon>
    </lineage>
</organism>
<dbReference type="GO" id="GO:0004497">
    <property type="term" value="F:monooxygenase activity"/>
    <property type="evidence" value="ECO:0007669"/>
    <property type="project" value="UniProtKB-ARBA"/>
</dbReference>
<dbReference type="EMBL" id="NHRJ02000008">
    <property type="protein sequence ID" value="PZE20263.1"/>
    <property type="molecule type" value="Genomic_DNA"/>
</dbReference>
<evidence type="ECO:0000313" key="7">
    <source>
        <dbReference type="Proteomes" id="UP000214746"/>
    </source>
</evidence>
<dbReference type="PANTHER" id="PTHR21496">
    <property type="entry name" value="FERREDOXIN-RELATED"/>
    <property type="match status" value="1"/>
</dbReference>
<keyword evidence="3" id="KW-0408">Iron</keyword>
<dbReference type="InterPro" id="IPR036922">
    <property type="entry name" value="Rieske_2Fe-2S_sf"/>
</dbReference>
<accession>A0A2W1NMS1</accession>
<dbReference type="Gene3D" id="2.102.10.10">
    <property type="entry name" value="Rieske [2Fe-2S] iron-sulphur domain"/>
    <property type="match status" value="1"/>
</dbReference>
<proteinExistence type="predicted"/>
<comment type="caution">
    <text evidence="6">The sequence shown here is derived from an EMBL/GenBank/DDBJ whole genome shotgun (WGS) entry which is preliminary data.</text>
</comment>
<evidence type="ECO:0000256" key="1">
    <source>
        <dbReference type="ARBA" id="ARBA00022714"/>
    </source>
</evidence>
<reference evidence="6" key="1">
    <citation type="submission" date="2018-06" db="EMBL/GenBank/DDBJ databases">
        <title>Paenibacillus xerothermodurans sp. nov. an extremely dry heat resistant spore forming bacterium isolated from the soil of Cape Canaveral, Florida.</title>
        <authorList>
            <person name="Seuylemezian A."/>
            <person name="Kaur N."/>
            <person name="Patil P."/>
            <person name="Patil P."/>
            <person name="Mayilraj S."/>
            <person name="Vaishampayan P."/>
        </authorList>
    </citation>
    <scope>NUCLEOTIDE SEQUENCE [LARGE SCALE GENOMIC DNA]</scope>
    <source>
        <strain evidence="6">ATCC 27380</strain>
    </source>
</reference>
<feature type="domain" description="Rieske" evidence="5">
    <location>
        <begin position="4"/>
        <end position="115"/>
    </location>
</feature>
<dbReference type="InterPro" id="IPR017941">
    <property type="entry name" value="Rieske_2Fe-2S"/>
</dbReference>
<dbReference type="GO" id="GO:0016705">
    <property type="term" value="F:oxidoreductase activity, acting on paired donors, with incorporation or reduction of molecular oxygen"/>
    <property type="evidence" value="ECO:0007669"/>
    <property type="project" value="UniProtKB-ARBA"/>
</dbReference>
<dbReference type="PANTHER" id="PTHR21496:SF23">
    <property type="entry name" value="3-PHENYLPROPIONATE_CINNAMIC ACID DIOXYGENASE FERREDOXIN SUBUNIT"/>
    <property type="match status" value="1"/>
</dbReference>
<dbReference type="PROSITE" id="PS51296">
    <property type="entry name" value="RIESKE"/>
    <property type="match status" value="1"/>
</dbReference>
<keyword evidence="7" id="KW-1185">Reference proteome</keyword>
<evidence type="ECO:0000256" key="3">
    <source>
        <dbReference type="ARBA" id="ARBA00023004"/>
    </source>
</evidence>
<dbReference type="GO" id="GO:0051537">
    <property type="term" value="F:2 iron, 2 sulfur cluster binding"/>
    <property type="evidence" value="ECO:0007669"/>
    <property type="project" value="UniProtKB-KW"/>
</dbReference>
<keyword evidence="1" id="KW-0001">2Fe-2S</keyword>
<dbReference type="RefSeq" id="WP_089200632.1">
    <property type="nucleotide sequence ID" value="NZ_NHRJ02000008.1"/>
</dbReference>
<dbReference type="SUPFAM" id="SSF50022">
    <property type="entry name" value="ISP domain"/>
    <property type="match status" value="1"/>
</dbReference>